<evidence type="ECO:0000313" key="10">
    <source>
        <dbReference type="EMBL" id="KAJ1968891.1"/>
    </source>
</evidence>
<evidence type="ECO:0000256" key="6">
    <source>
        <dbReference type="ARBA" id="ARBA00023242"/>
    </source>
</evidence>
<accession>A0A9W8AZH5</accession>
<evidence type="ECO:0000313" key="11">
    <source>
        <dbReference type="Proteomes" id="UP001150925"/>
    </source>
</evidence>
<dbReference type="InterPro" id="IPR036028">
    <property type="entry name" value="SH3-like_dom_sf"/>
</dbReference>
<feature type="compositionally biased region" description="Polar residues" evidence="8">
    <location>
        <begin position="1138"/>
        <end position="1153"/>
    </location>
</feature>
<sequence length="2020" mass="218097">MNPLFQTSGALPAQVQAAAVAAVKAAGGNVTSAEPAGNAPVYEEEPLYVNAKQYHRILKRREARARLAELHKMQVKRKPYLHESRHKHAMRRPRGPGGRFLTAQEIAELDKQKAQGDKPSSETKKAGESPESLVIRCHSPVKKGNGKFRDGSAHLPGPIDHPLPLSNLSSTTWQYRNVRAVRVDFIHPNPLPMSHDDHFMQRLQRAGGQQEPSPNPELDQYDPKTAGAYRDSPGGMAQPSMSADGEPTTIPTSNSLEPDTAEASMALSLHNSFSAQFQQEETKSPDGQTVTTTIHTACAHIVTTETPTEIQTNVTLPDGQMISLNAGQVPVIVYAAFDFLRMVEGQVTVQESEELMLLDESNPFWWLVLKDTGDIGYIPADNIETSALRQARVNRDINVASARQQPQDRPLPVSNHPSSKRVRGFTNVYFHEKLVTFVGETYHLDDYINEDEEEDEEEEEETSPVDNDDEERAMVIEETRLADGRNSGAVGSDENLRSNVMAQNRKDLGYHHQIEEETHITFDQSPYDTHPSPTHMWEQDDGNSPINERNAEAKLMLGNVALSLNQQAVYNRSATGAIVQGDPTQGHNGPPMSSTGEQDDERIINGIMQDNSFTRPSTHLGDGSLLPGDVDPGLSGPSAKTQPGFGQHQNFNQAYELDDDNYHQSPAVGPPPRPAPRPPADRVEEAGAYSDGSQSDRLELEDEEELDDEPYTFVVAHHVERNSQDPSEFTVELEQWVTMNAHETFADILLRILDIFELPKVTAPSVYRLLAYIDGFNFGISLAQDEYMYTLLEYVAECKAEESPEHCLRFILKEDQTGAAAEGEAYPNIGAMVSEPATPVDAVVPVSPPQAHADQPKDGQPDDQRQVPQDTAMYFEPVSPGVQDTFGKLEPKPTTALDESTAPWWSTSQLTGEDSVMESMRRINQHLPFDGQVSENRRSVFDEAFGIHDDSDDGDQRVAGSDSFEHFVTPPTSNGPLTQQQQHQFTLPSALVSAPDNTSDSSSAATKPVAQQSPAVEEKDKKEVTPQSNTTLSDYRADGGEEPQPITQEPTPKASIPASPTRSQPLHIAPRPTQLTELGAVTTDETYSPIELLASTSPSNSSYDSANSSVEFLTPHMSNPATASHQRSVIMTPPLLPSTASSRHPVSGTTSAQPPMAPPRPSMTLSKVSGQHPGDRPQSNPSSKSPRGSLEESRTVQEEEGELPIPRPLKRNPDQVTEGTPDGAATPAGAGVTPNYLLKNILANILPPSTPPPPSHGAGDSPSMGASEPAVDRVVKHQKPNSHSTRSSSVDHPGSSTREVVQQAPPPSTGRSAFSHESLPTEVQSWGTNLVTQPPSVRPSRRNSRRPSTSSVRTSLTPLSPSFNVSQFSTDEMLGYNPLNDNNLSRASVDMAPFRPSMDEEIQRRISMSEDIKHEFRQLSERGDVGEAIQKIMASPTVKASLPADSRRLSQLTSPRASLDPSPRVLSVGSPPLGDSSLPGSPRASASTNHRLSGVLSPPSRSRSGSTTEEWMGNSFGKRTSRENKRVSWNLLAAASYEVQRRSSFSTSNPTSPAFPAARIPWASEGESQMNVRHGNESEGYNGERKGSIEGRESKSEVSREKFGGGQAFSQKGPQLPLGAASASTSSLREAAQPRTTLADTMSGKESGSQVAQTKLLHQRKKASPVLTATHLLAQDALTSPLQRESYPGAMGVKPQGEGTGPLWNQEGLDDSDGSVGTVVTSPVVASQGGESGNNSACGGVLTRSTPGHDGEPSNLNVWLTLLRGLEPLPEDQLIHTFDLAGATPGATIGPLERTKAHPDPSLLHDTLGGSVPAMMLTNDDEFMLDYLAKFPNPNASSGSAGSIIELTAREGKTEDSWKPTTGGGKGPEAHAKATHAGSEMMGRRSTQGIPLHRNSGVLMDSHPHGVSPDTYSRLYGKLMSATASASSLPLMGSPEPSTIGNKPGDTPSGTQRGLPVDAKGIPHIRREISMPTGVSLAKGSGSSGSAMEAFLKLSQTLNDQLGSLEHELDDIVMHVVRAF</sequence>
<feature type="region of interest" description="Disordered" evidence="8">
    <location>
        <begin position="1938"/>
        <end position="1958"/>
    </location>
</feature>
<evidence type="ECO:0000256" key="3">
    <source>
        <dbReference type="ARBA" id="ARBA00023015"/>
    </source>
</evidence>
<feature type="compositionally biased region" description="Polar residues" evidence="8">
    <location>
        <begin position="582"/>
        <end position="596"/>
    </location>
</feature>
<organism evidence="10 11">
    <name type="scientific">Dispira parvispora</name>
    <dbReference type="NCBI Taxonomy" id="1520584"/>
    <lineage>
        <taxon>Eukaryota</taxon>
        <taxon>Fungi</taxon>
        <taxon>Fungi incertae sedis</taxon>
        <taxon>Zoopagomycota</taxon>
        <taxon>Kickxellomycotina</taxon>
        <taxon>Dimargaritomycetes</taxon>
        <taxon>Dimargaritales</taxon>
        <taxon>Dimargaritaceae</taxon>
        <taxon>Dispira</taxon>
    </lineage>
</organism>
<feature type="region of interest" description="Disordered" evidence="8">
    <location>
        <begin position="578"/>
        <end position="598"/>
    </location>
</feature>
<protein>
    <submittedName>
        <fullName evidence="10">Transcriptional activator</fullName>
    </submittedName>
</protein>
<keyword evidence="5" id="KW-0804">Transcription</keyword>
<feature type="region of interest" description="Disordered" evidence="8">
    <location>
        <begin position="110"/>
        <end position="131"/>
    </location>
</feature>
<evidence type="ECO:0000256" key="2">
    <source>
        <dbReference type="ARBA" id="ARBA00022443"/>
    </source>
</evidence>
<keyword evidence="2 7" id="KW-0728">SH3 domain</keyword>
<feature type="domain" description="SH3" evidence="9">
    <location>
        <begin position="328"/>
        <end position="388"/>
    </location>
</feature>
<evidence type="ECO:0000256" key="8">
    <source>
        <dbReference type="SAM" id="MobiDB-lite"/>
    </source>
</evidence>
<dbReference type="PRINTS" id="PR00616">
    <property type="entry name" value="CCAATSUBUNTB"/>
</dbReference>
<dbReference type="GO" id="GO:0003677">
    <property type="term" value="F:DNA binding"/>
    <property type="evidence" value="ECO:0007669"/>
    <property type="project" value="UniProtKB-KW"/>
</dbReference>
<feature type="region of interest" description="Disordered" evidence="8">
    <location>
        <begin position="450"/>
        <end position="472"/>
    </location>
</feature>
<feature type="compositionally biased region" description="Basic and acidic residues" evidence="8">
    <location>
        <begin position="110"/>
        <end position="128"/>
    </location>
</feature>
<proteinExistence type="predicted"/>
<feature type="region of interest" description="Disordered" evidence="8">
    <location>
        <begin position="660"/>
        <end position="706"/>
    </location>
</feature>
<keyword evidence="3" id="KW-0805">Transcription regulation</keyword>
<evidence type="ECO:0000256" key="4">
    <source>
        <dbReference type="ARBA" id="ARBA00023125"/>
    </source>
</evidence>
<dbReference type="Proteomes" id="UP001150925">
    <property type="component" value="Unassembled WGS sequence"/>
</dbReference>
<feature type="region of interest" description="Disordered" evidence="8">
    <location>
        <begin position="611"/>
        <end position="647"/>
    </location>
</feature>
<dbReference type="PROSITE" id="PS50002">
    <property type="entry name" value="SH3"/>
    <property type="match status" value="1"/>
</dbReference>
<feature type="compositionally biased region" description="Polar residues" evidence="8">
    <location>
        <begin position="1542"/>
        <end position="1552"/>
    </location>
</feature>
<dbReference type="Gene3D" id="6.10.250.2430">
    <property type="match status" value="1"/>
</dbReference>
<feature type="compositionally biased region" description="Low complexity" evidence="8">
    <location>
        <begin position="1095"/>
        <end position="1109"/>
    </location>
</feature>
<gene>
    <name evidence="10" type="primary">HAP2_1</name>
    <name evidence="10" type="ORF">IWQ62_000966</name>
</gene>
<feature type="compositionally biased region" description="Polar residues" evidence="8">
    <location>
        <begin position="1321"/>
        <end position="1333"/>
    </location>
</feature>
<dbReference type="Pfam" id="PF02045">
    <property type="entry name" value="CBFB_NFYA"/>
    <property type="match status" value="1"/>
</dbReference>
<feature type="compositionally biased region" description="Basic and acidic residues" evidence="8">
    <location>
        <begin position="1574"/>
        <end position="1603"/>
    </location>
</feature>
<comment type="subcellular location">
    <subcellularLocation>
        <location evidence="1">Nucleus</location>
    </subcellularLocation>
</comment>
<feature type="region of interest" description="Disordered" evidence="8">
    <location>
        <begin position="204"/>
        <end position="257"/>
    </location>
</feature>
<feature type="compositionally biased region" description="Acidic residues" evidence="8">
    <location>
        <begin position="450"/>
        <end position="471"/>
    </location>
</feature>
<feature type="compositionally biased region" description="Polar residues" evidence="8">
    <location>
        <begin position="1177"/>
        <end position="1186"/>
    </location>
</feature>
<feature type="compositionally biased region" description="Basic and acidic residues" evidence="8">
    <location>
        <begin position="854"/>
        <end position="865"/>
    </location>
</feature>
<feature type="region of interest" description="Disordered" evidence="8">
    <location>
        <begin position="1851"/>
        <end position="1884"/>
    </location>
</feature>
<dbReference type="EMBL" id="JANBPY010000123">
    <property type="protein sequence ID" value="KAJ1968891.1"/>
    <property type="molecule type" value="Genomic_DNA"/>
</dbReference>
<feature type="compositionally biased region" description="Low complexity" evidence="8">
    <location>
        <begin position="1466"/>
        <end position="1482"/>
    </location>
</feature>
<keyword evidence="11" id="KW-1185">Reference proteome</keyword>
<feature type="compositionally biased region" description="Low complexity" evidence="8">
    <location>
        <begin position="1042"/>
        <end position="1052"/>
    </location>
</feature>
<evidence type="ECO:0000259" key="9">
    <source>
        <dbReference type="PROSITE" id="PS50002"/>
    </source>
</evidence>
<feature type="compositionally biased region" description="Polar residues" evidence="8">
    <location>
        <begin position="970"/>
        <end position="987"/>
    </location>
</feature>
<dbReference type="InterPro" id="IPR001289">
    <property type="entry name" value="NFYA"/>
</dbReference>
<dbReference type="SMART" id="SM00521">
    <property type="entry name" value="CBF"/>
    <property type="match status" value="1"/>
</dbReference>
<dbReference type="Gene3D" id="2.30.30.40">
    <property type="entry name" value="SH3 Domains"/>
    <property type="match status" value="1"/>
</dbReference>
<feature type="region of interest" description="Disordered" evidence="8">
    <location>
        <begin position="841"/>
        <end position="866"/>
    </location>
</feature>
<evidence type="ECO:0000256" key="7">
    <source>
        <dbReference type="PROSITE-ProRule" id="PRU00192"/>
    </source>
</evidence>
<dbReference type="OrthoDB" id="15425at2759"/>
<feature type="compositionally biased region" description="Polar residues" evidence="8">
    <location>
        <begin position="1281"/>
        <end position="1300"/>
    </location>
</feature>
<comment type="caution">
    <text evidence="10">The sequence shown here is derived from an EMBL/GenBank/DDBJ whole genome shotgun (WGS) entry which is preliminary data.</text>
</comment>
<dbReference type="SUPFAM" id="SSF50044">
    <property type="entry name" value="SH3-domain"/>
    <property type="match status" value="1"/>
</dbReference>
<feature type="region of interest" description="Disordered" evidence="8">
    <location>
        <begin position="1095"/>
        <end position="1360"/>
    </location>
</feature>
<evidence type="ECO:0000256" key="1">
    <source>
        <dbReference type="ARBA" id="ARBA00004123"/>
    </source>
</evidence>
<feature type="compositionally biased region" description="Low complexity" evidence="8">
    <location>
        <begin position="1492"/>
        <end position="1510"/>
    </location>
</feature>
<feature type="compositionally biased region" description="Low complexity" evidence="8">
    <location>
        <begin position="1217"/>
        <end position="1234"/>
    </location>
</feature>
<evidence type="ECO:0000256" key="5">
    <source>
        <dbReference type="ARBA" id="ARBA00023163"/>
    </source>
</evidence>
<keyword evidence="6" id="KW-0539">Nucleus</keyword>
<feature type="region of interest" description="Disordered" evidence="8">
    <location>
        <begin position="1540"/>
        <end position="1646"/>
    </location>
</feature>
<dbReference type="GO" id="GO:0003700">
    <property type="term" value="F:DNA-binding transcription factor activity"/>
    <property type="evidence" value="ECO:0007669"/>
    <property type="project" value="InterPro"/>
</dbReference>
<feature type="compositionally biased region" description="Pro residues" evidence="8">
    <location>
        <begin position="668"/>
        <end position="678"/>
    </location>
</feature>
<feature type="compositionally biased region" description="Polar residues" evidence="8">
    <location>
        <begin position="1116"/>
        <end position="1129"/>
    </location>
</feature>
<dbReference type="GO" id="GO:0005634">
    <property type="term" value="C:nucleus"/>
    <property type="evidence" value="ECO:0007669"/>
    <property type="project" value="UniProtKB-SubCell"/>
</dbReference>
<dbReference type="InterPro" id="IPR001452">
    <property type="entry name" value="SH3_domain"/>
</dbReference>
<feature type="region of interest" description="Disordered" evidence="8">
    <location>
        <begin position="1694"/>
        <end position="1715"/>
    </location>
</feature>
<feature type="region of interest" description="Disordered" evidence="8">
    <location>
        <begin position="946"/>
        <end position="1077"/>
    </location>
</feature>
<dbReference type="PROSITE" id="PS51152">
    <property type="entry name" value="NFYA_HAP2_2"/>
    <property type="match status" value="1"/>
</dbReference>
<dbReference type="PANTHER" id="PTHR12632">
    <property type="entry name" value="TRANSCRIPTION FACTOR NF-Y ALPHA-RELATED"/>
    <property type="match status" value="1"/>
</dbReference>
<feature type="compositionally biased region" description="Polar residues" evidence="8">
    <location>
        <begin position="995"/>
        <end position="1014"/>
    </location>
</feature>
<name>A0A9W8AZH5_9FUNG</name>
<feature type="region of interest" description="Disordered" evidence="8">
    <location>
        <begin position="1438"/>
        <end position="1520"/>
    </location>
</feature>
<feature type="compositionally biased region" description="Low complexity" evidence="8">
    <location>
        <begin position="1346"/>
        <end position="1360"/>
    </location>
</feature>
<reference evidence="10" key="1">
    <citation type="submission" date="2022-07" db="EMBL/GenBank/DDBJ databases">
        <title>Phylogenomic reconstructions and comparative analyses of Kickxellomycotina fungi.</title>
        <authorList>
            <person name="Reynolds N.K."/>
            <person name="Stajich J.E."/>
            <person name="Barry K."/>
            <person name="Grigoriev I.V."/>
            <person name="Crous P."/>
            <person name="Smith M.E."/>
        </authorList>
    </citation>
    <scope>NUCLEOTIDE SEQUENCE</scope>
    <source>
        <strain evidence="10">RSA 1196</strain>
    </source>
</reference>
<keyword evidence="4" id="KW-0238">DNA-binding</keyword>
<feature type="region of interest" description="Disordered" evidence="8">
    <location>
        <begin position="400"/>
        <end position="419"/>
    </location>
</feature>
<feature type="compositionally biased region" description="Polar residues" evidence="8">
    <location>
        <begin position="1622"/>
        <end position="1646"/>
    </location>
</feature>